<feature type="domain" description="YlxR" evidence="2">
    <location>
        <begin position="6"/>
        <end position="70"/>
    </location>
</feature>
<reference evidence="3 4" key="2">
    <citation type="submission" date="2020-08" db="EMBL/GenBank/DDBJ databases">
        <title>The Agave Microbiome: Exploring the role of microbial communities in plant adaptations to desert environments.</title>
        <authorList>
            <person name="Partida-Martinez L.P."/>
        </authorList>
    </citation>
    <scope>NUCLEOTIDE SEQUENCE [LARGE SCALE GENOMIC DNA]</scope>
    <source>
        <strain evidence="3 4">AS2.3</strain>
    </source>
</reference>
<feature type="region of interest" description="Disordered" evidence="1">
    <location>
        <begin position="208"/>
        <end position="244"/>
    </location>
</feature>
<evidence type="ECO:0000313" key="3">
    <source>
        <dbReference type="EMBL" id="NYD89497.1"/>
    </source>
</evidence>
<dbReference type="Pfam" id="PF04296">
    <property type="entry name" value="YlxR"/>
    <property type="match status" value="1"/>
</dbReference>
<dbReference type="InterPro" id="IPR007393">
    <property type="entry name" value="YlxR_dom"/>
</dbReference>
<dbReference type="InterPro" id="IPR029064">
    <property type="entry name" value="Ribosomal_eL30-like_sf"/>
</dbReference>
<organism evidence="3 4">
    <name type="scientific">Sphingomonas melonis</name>
    <dbReference type="NCBI Taxonomy" id="152682"/>
    <lineage>
        <taxon>Bacteria</taxon>
        <taxon>Pseudomonadati</taxon>
        <taxon>Pseudomonadota</taxon>
        <taxon>Alphaproteobacteria</taxon>
        <taxon>Sphingomonadales</taxon>
        <taxon>Sphingomonadaceae</taxon>
        <taxon>Sphingomonas</taxon>
    </lineage>
</organism>
<name>A0A7Y9FM87_9SPHN</name>
<dbReference type="AlphaFoldDB" id="A0A7Y9FM87"/>
<evidence type="ECO:0000313" key="4">
    <source>
        <dbReference type="Proteomes" id="UP000517753"/>
    </source>
</evidence>
<dbReference type="SUPFAM" id="SSF64376">
    <property type="entry name" value="YlxR-like"/>
    <property type="match status" value="1"/>
</dbReference>
<dbReference type="Proteomes" id="UP000517753">
    <property type="component" value="Unassembled WGS sequence"/>
</dbReference>
<dbReference type="RefSeq" id="WP_179507932.1">
    <property type="nucleotide sequence ID" value="NZ_JACCBY010000001.1"/>
</dbReference>
<dbReference type="Gene3D" id="3.30.1330.30">
    <property type="match status" value="1"/>
</dbReference>
<protein>
    <recommendedName>
        <fullName evidence="2">YlxR domain-containing protein</fullName>
    </recommendedName>
</protein>
<evidence type="ECO:0000256" key="1">
    <source>
        <dbReference type="SAM" id="MobiDB-lite"/>
    </source>
</evidence>
<keyword evidence="4" id="KW-1185">Reference proteome</keyword>
<accession>A0A7Y9FM87</accession>
<dbReference type="Gene3D" id="3.30.1230.10">
    <property type="entry name" value="YlxR-like"/>
    <property type="match status" value="1"/>
</dbReference>
<dbReference type="InterPro" id="IPR035931">
    <property type="entry name" value="YlxR-like_sf"/>
</dbReference>
<evidence type="ECO:0000259" key="2">
    <source>
        <dbReference type="Pfam" id="PF04296"/>
    </source>
</evidence>
<gene>
    <name evidence="3" type="ORF">HD841_001266</name>
</gene>
<dbReference type="EMBL" id="JACCBY010000001">
    <property type="protein sequence ID" value="NYD89497.1"/>
    <property type="molecule type" value="Genomic_DNA"/>
</dbReference>
<reference evidence="3 4" key="1">
    <citation type="submission" date="2020-07" db="EMBL/GenBank/DDBJ databases">
        <authorList>
            <person name="Partida-Martinez L."/>
            <person name="Huntemann M."/>
            <person name="Clum A."/>
            <person name="Wang J."/>
            <person name="Palaniappan K."/>
            <person name="Ritter S."/>
            <person name="Chen I.-M."/>
            <person name="Stamatis D."/>
            <person name="Reddy T."/>
            <person name="O'Malley R."/>
            <person name="Daum C."/>
            <person name="Shapiro N."/>
            <person name="Ivanova N."/>
            <person name="Kyrpides N."/>
            <person name="Woyke T."/>
        </authorList>
    </citation>
    <scope>NUCLEOTIDE SEQUENCE [LARGE SCALE GENOMIC DNA]</scope>
    <source>
        <strain evidence="3 4">AS2.3</strain>
    </source>
</reference>
<sequence>MTDPVRKCILTQDRDNRDHLIRLAIAPDGQVLPDVRAKAPGRGAWIGVTRAELEEAIARKKLRGALARAFKGADLVIPDDLPARIATALERNALDRLGLESRSGTLLTGSEKIEAAARAGQLHALYHAADAGADGNRKLDQAWRIGSDREGSPLRGLVLPMPRPILSLALGRENVVHIGLTDRAAAARVSDALDRWLHFIGPEPTSVPCETASQGASAPGLSPVLPGDASDGLRPAVDVNEEFE</sequence>
<comment type="caution">
    <text evidence="3">The sequence shown here is derived from an EMBL/GenBank/DDBJ whole genome shotgun (WGS) entry which is preliminary data.</text>
</comment>
<dbReference type="InterPro" id="IPR037465">
    <property type="entry name" value="YlxR"/>
</dbReference>
<proteinExistence type="predicted"/>
<dbReference type="PANTHER" id="PTHR34215">
    <property type="entry name" value="BLL0784 PROTEIN"/>
    <property type="match status" value="1"/>
</dbReference>
<dbReference type="PANTHER" id="PTHR34215:SF1">
    <property type="entry name" value="YLXR DOMAIN-CONTAINING PROTEIN"/>
    <property type="match status" value="1"/>
</dbReference>